<feature type="compositionally biased region" description="Polar residues" evidence="1">
    <location>
        <begin position="1"/>
        <end position="17"/>
    </location>
</feature>
<feature type="region of interest" description="Disordered" evidence="1">
    <location>
        <begin position="1"/>
        <end position="40"/>
    </location>
</feature>
<evidence type="ECO:0000313" key="3">
    <source>
        <dbReference type="EMBL" id="WWP22381.1"/>
    </source>
</evidence>
<protein>
    <recommendedName>
        <fullName evidence="5">DUF4064 domain-containing protein</fullName>
    </recommendedName>
</protein>
<feature type="transmembrane region" description="Helical" evidence="2">
    <location>
        <begin position="130"/>
        <end position="155"/>
    </location>
</feature>
<dbReference type="EMBL" id="CP145892">
    <property type="protein sequence ID" value="WWP22381.1"/>
    <property type="molecule type" value="Genomic_DNA"/>
</dbReference>
<evidence type="ECO:0000256" key="1">
    <source>
        <dbReference type="SAM" id="MobiDB-lite"/>
    </source>
</evidence>
<dbReference type="AlphaFoldDB" id="A0ABD8AXU3"/>
<accession>A0ABD8AXU3</accession>
<name>A0ABD8AXU3_PAEAM</name>
<proteinExistence type="predicted"/>
<dbReference type="Proteomes" id="UP001364764">
    <property type="component" value="Chromosome"/>
</dbReference>
<dbReference type="RefSeq" id="WP_282322101.1">
    <property type="nucleotide sequence ID" value="NZ_CP107037.1"/>
</dbReference>
<reference evidence="3 4" key="1">
    <citation type="submission" date="2024-02" db="EMBL/GenBank/DDBJ databases">
        <title>Complete sequences of two Paenibacillus sp. strains and one Lysinibacillus strain isolated from the environment on STAA medium highlight biotechnological potential.</title>
        <authorList>
            <person name="Attere S.A."/>
            <person name="Piche L.C."/>
            <person name="Intertaglia L."/>
            <person name="Lami R."/>
            <person name="Charette S.J."/>
            <person name="Vincent A.T."/>
        </authorList>
    </citation>
    <scope>NUCLEOTIDE SEQUENCE [LARGE SCALE GENOMIC DNA]</scope>
    <source>
        <strain evidence="3 4">Y5S-7</strain>
    </source>
</reference>
<evidence type="ECO:0008006" key="5">
    <source>
        <dbReference type="Google" id="ProtNLM"/>
    </source>
</evidence>
<evidence type="ECO:0000256" key="2">
    <source>
        <dbReference type="SAM" id="Phobius"/>
    </source>
</evidence>
<dbReference type="GeneID" id="93475690"/>
<feature type="transmembrane region" description="Helical" evidence="2">
    <location>
        <begin position="95"/>
        <end position="123"/>
    </location>
</feature>
<sequence>MDNRDSYNSGYNNTDQNPGRADPYNNNGYEAYPPDHERQPMAPLKHSGPGIASFVIGLVAILGYILIFFIATMAVNESIGVLTPLQTEEIALHPAVALASLAILVCLILNLAGGIVGIIGLVLKNRKKVFAIIGTILNGIMILLFVGLILVGMTLM</sequence>
<evidence type="ECO:0000313" key="4">
    <source>
        <dbReference type="Proteomes" id="UP001364764"/>
    </source>
</evidence>
<gene>
    <name evidence="3" type="ORF">V6668_09455</name>
</gene>
<feature type="transmembrane region" description="Helical" evidence="2">
    <location>
        <begin position="51"/>
        <end position="75"/>
    </location>
</feature>
<keyword evidence="2" id="KW-0812">Transmembrane</keyword>
<keyword evidence="2" id="KW-0472">Membrane</keyword>
<organism evidence="3 4">
    <name type="scientific">Paenibacillus amylolyticus</name>
    <dbReference type="NCBI Taxonomy" id="1451"/>
    <lineage>
        <taxon>Bacteria</taxon>
        <taxon>Bacillati</taxon>
        <taxon>Bacillota</taxon>
        <taxon>Bacilli</taxon>
        <taxon>Bacillales</taxon>
        <taxon>Paenibacillaceae</taxon>
        <taxon>Paenibacillus</taxon>
    </lineage>
</organism>
<keyword evidence="2" id="KW-1133">Transmembrane helix</keyword>